<gene>
    <name evidence="1" type="primary">489</name>
    <name evidence="1" type="ORF">PBI_121Q_489</name>
</gene>
<organism evidence="1 2">
    <name type="scientific">Escherichia phage 121Q</name>
    <dbReference type="NCBI Taxonomy" id="1555202"/>
    <lineage>
        <taxon>Viruses</taxon>
        <taxon>Duplodnaviria</taxon>
        <taxon>Heunggongvirae</taxon>
        <taxon>Uroviricota</taxon>
        <taxon>Caudoviricetes</taxon>
        <taxon>Asteriusvirus</taxon>
        <taxon>Asteriusvirus av121Q</taxon>
    </lineage>
</organism>
<dbReference type="Proteomes" id="UP000029889">
    <property type="component" value="Segment"/>
</dbReference>
<keyword evidence="2" id="KW-1185">Reference proteome</keyword>
<dbReference type="RefSeq" id="YP_009102076.1">
    <property type="nucleotide sequence ID" value="NC_025447.1"/>
</dbReference>
<accession>A0A097EY70</accession>
<dbReference type="EMBL" id="KM507819">
    <property type="protein sequence ID" value="AIT14379.1"/>
    <property type="molecule type" value="Genomic_DNA"/>
</dbReference>
<reference evidence="1 2" key="1">
    <citation type="submission" date="2014-09" db="EMBL/GenBank/DDBJ databases">
        <authorList>
            <person name="Lapin J.S."/>
            <person name="Pope W.H."/>
            <person name="Hua J."/>
            <person name="Ford M.E."/>
            <person name="Conway J.F."/>
            <person name="Hatfull G.F."/>
            <person name="Hendrix R.W."/>
        </authorList>
    </citation>
    <scope>NUCLEOTIDE SEQUENCE [LARGE SCALE GENOMIC DNA]</scope>
</reference>
<proteinExistence type="predicted"/>
<name>A0A097EY70_9CAUD</name>
<dbReference type="KEGG" id="vg:22111529"/>
<protein>
    <submittedName>
        <fullName evidence="1">Uncharacterized protein</fullName>
    </submittedName>
</protein>
<dbReference type="GeneID" id="22111529"/>
<sequence length="204" mass="24145">MTTSEKYWWILGHPKFINKDMVPARIDIEPHDVCPMTNRIEDFKALNTKTQFWVEFLSPMYIEQDDEWVQAHDYQLDCGGDTYEEAIDELYKNVLRTYGDYTQQEADDKFHKIHSFNASQSIYNPAKTVWEERHSWSSCVIDEETKEKIIDDIKNLKNTIQALRAFIKSCTIEEQQEAKIHLESEECKLWVLEKSLEKGIDLDL</sequence>
<evidence type="ECO:0000313" key="2">
    <source>
        <dbReference type="Proteomes" id="UP000029889"/>
    </source>
</evidence>
<dbReference type="OrthoDB" id="12530at10239"/>
<evidence type="ECO:0000313" key="1">
    <source>
        <dbReference type="EMBL" id="AIT14379.1"/>
    </source>
</evidence>